<feature type="non-terminal residue" evidence="2">
    <location>
        <position position="108"/>
    </location>
</feature>
<name>A0ABS8UJF6_DATST</name>
<organism evidence="2 3">
    <name type="scientific">Datura stramonium</name>
    <name type="common">Jimsonweed</name>
    <name type="synonym">Common thornapple</name>
    <dbReference type="NCBI Taxonomy" id="4076"/>
    <lineage>
        <taxon>Eukaryota</taxon>
        <taxon>Viridiplantae</taxon>
        <taxon>Streptophyta</taxon>
        <taxon>Embryophyta</taxon>
        <taxon>Tracheophyta</taxon>
        <taxon>Spermatophyta</taxon>
        <taxon>Magnoliopsida</taxon>
        <taxon>eudicotyledons</taxon>
        <taxon>Gunneridae</taxon>
        <taxon>Pentapetalae</taxon>
        <taxon>asterids</taxon>
        <taxon>lamiids</taxon>
        <taxon>Solanales</taxon>
        <taxon>Solanaceae</taxon>
        <taxon>Solanoideae</taxon>
        <taxon>Datureae</taxon>
        <taxon>Datura</taxon>
    </lineage>
</organism>
<evidence type="ECO:0000256" key="1">
    <source>
        <dbReference type="SAM" id="SignalP"/>
    </source>
</evidence>
<evidence type="ECO:0000313" key="2">
    <source>
        <dbReference type="EMBL" id="MCD9558999.1"/>
    </source>
</evidence>
<evidence type="ECO:0000313" key="3">
    <source>
        <dbReference type="Proteomes" id="UP000823775"/>
    </source>
</evidence>
<reference evidence="2 3" key="1">
    <citation type="journal article" date="2021" name="BMC Genomics">
        <title>Datura genome reveals duplications of psychoactive alkaloid biosynthetic genes and high mutation rate following tissue culture.</title>
        <authorList>
            <person name="Rajewski A."/>
            <person name="Carter-House D."/>
            <person name="Stajich J."/>
            <person name="Litt A."/>
        </authorList>
    </citation>
    <scope>NUCLEOTIDE SEQUENCE [LARGE SCALE GENOMIC DNA]</scope>
    <source>
        <strain evidence="2">AR-01</strain>
    </source>
</reference>
<protein>
    <recommendedName>
        <fullName evidence="4">Secreted protein</fullName>
    </recommendedName>
</protein>
<dbReference type="Proteomes" id="UP000823775">
    <property type="component" value="Unassembled WGS sequence"/>
</dbReference>
<accession>A0ABS8UJF6</accession>
<keyword evidence="1" id="KW-0732">Signal</keyword>
<proteinExistence type="predicted"/>
<feature type="signal peptide" evidence="1">
    <location>
        <begin position="1"/>
        <end position="25"/>
    </location>
</feature>
<sequence length="108" mass="12218">MLLGAALKVSHLSFFFSIAIRQGLLLCNIPCRCFDDVVRCLLKVKMLNIWLIVGQTKEPRSMNSNANQRVSPRENWGTTTTLAYGGTKTRPFWCHDPKSGHDGTYYNP</sequence>
<keyword evidence="3" id="KW-1185">Reference proteome</keyword>
<gene>
    <name evidence="2" type="ORF">HAX54_016713</name>
</gene>
<feature type="chain" id="PRO_5046190554" description="Secreted protein" evidence="1">
    <location>
        <begin position="26"/>
        <end position="108"/>
    </location>
</feature>
<evidence type="ECO:0008006" key="4">
    <source>
        <dbReference type="Google" id="ProtNLM"/>
    </source>
</evidence>
<comment type="caution">
    <text evidence="2">The sequence shown here is derived from an EMBL/GenBank/DDBJ whole genome shotgun (WGS) entry which is preliminary data.</text>
</comment>
<dbReference type="EMBL" id="JACEIK010002087">
    <property type="protein sequence ID" value="MCD9558999.1"/>
    <property type="molecule type" value="Genomic_DNA"/>
</dbReference>